<gene>
    <name evidence="2" type="ORF">C8E01_11729</name>
</gene>
<accession>A0A2U1APH0</accession>
<evidence type="ECO:0000313" key="2">
    <source>
        <dbReference type="EMBL" id="PVY38329.1"/>
    </source>
</evidence>
<dbReference type="InterPro" id="IPR025668">
    <property type="entry name" value="Tnp_DDE_dom"/>
</dbReference>
<evidence type="ECO:0000259" key="1">
    <source>
        <dbReference type="Pfam" id="PF13751"/>
    </source>
</evidence>
<dbReference type="PANTHER" id="PTHR33408:SF2">
    <property type="entry name" value="TRANSPOSASE DDE DOMAIN-CONTAINING PROTEIN"/>
    <property type="match status" value="1"/>
</dbReference>
<organism evidence="2 3">
    <name type="scientific">Pontibacter virosus</name>
    <dbReference type="NCBI Taxonomy" id="1765052"/>
    <lineage>
        <taxon>Bacteria</taxon>
        <taxon>Pseudomonadati</taxon>
        <taxon>Bacteroidota</taxon>
        <taxon>Cytophagia</taxon>
        <taxon>Cytophagales</taxon>
        <taxon>Hymenobacteraceae</taxon>
        <taxon>Pontibacter</taxon>
    </lineage>
</organism>
<dbReference type="Pfam" id="PF13751">
    <property type="entry name" value="DDE_Tnp_1_6"/>
    <property type="match status" value="1"/>
</dbReference>
<dbReference type="Proteomes" id="UP000245466">
    <property type="component" value="Unassembled WGS sequence"/>
</dbReference>
<sequence>MQELLADAGYSNGSNYYMLEQQGITGWIPVFGKYKPEIAGFPYDKQADRYTCPMGNPLSFKGFDCTADGRLLRNYWAAPSDCRQCLAKPTCAPRSRCRKITHTAYDEQYRRAYARQNSRRGKQMRRLRQGTVEPVFGSLVQHYGLRRISVLGKSGAHKVMLLAAVAFNLRKYMKFKPAKAVRHGHGAERGAAAFVQRFFDAFYNLLPTGKLRKCFERQNGSKIRGEQELCNSHGLF</sequence>
<feature type="domain" description="Transposase DDE" evidence="1">
    <location>
        <begin position="51"/>
        <end position="172"/>
    </location>
</feature>
<proteinExistence type="predicted"/>
<dbReference type="EMBL" id="QEKI01000017">
    <property type="protein sequence ID" value="PVY38329.1"/>
    <property type="molecule type" value="Genomic_DNA"/>
</dbReference>
<dbReference type="AlphaFoldDB" id="A0A2U1APH0"/>
<evidence type="ECO:0000313" key="3">
    <source>
        <dbReference type="Proteomes" id="UP000245466"/>
    </source>
</evidence>
<name>A0A2U1APH0_9BACT</name>
<keyword evidence="3" id="KW-1185">Reference proteome</keyword>
<protein>
    <submittedName>
        <fullName evidence="2">DDE family transposase</fullName>
    </submittedName>
</protein>
<dbReference type="PANTHER" id="PTHR33408">
    <property type="entry name" value="TRANSPOSASE"/>
    <property type="match status" value="1"/>
</dbReference>
<comment type="caution">
    <text evidence="2">The sequence shown here is derived from an EMBL/GenBank/DDBJ whole genome shotgun (WGS) entry which is preliminary data.</text>
</comment>
<reference evidence="2 3" key="1">
    <citation type="submission" date="2018-04" db="EMBL/GenBank/DDBJ databases">
        <title>Genomic Encyclopedia of Type Strains, Phase IV (KMG-IV): sequencing the most valuable type-strain genomes for metagenomic binning, comparative biology and taxonomic classification.</title>
        <authorList>
            <person name="Goeker M."/>
        </authorList>
    </citation>
    <scope>NUCLEOTIDE SEQUENCE [LARGE SCALE GENOMIC DNA]</scope>
    <source>
        <strain evidence="2 3">DSM 100231</strain>
    </source>
</reference>